<dbReference type="Proteomes" id="UP001159363">
    <property type="component" value="Chromosome 13"/>
</dbReference>
<evidence type="ECO:0000313" key="3">
    <source>
        <dbReference type="Proteomes" id="UP001159363"/>
    </source>
</evidence>
<proteinExistence type="predicted"/>
<protein>
    <submittedName>
        <fullName evidence="2">Uncharacterized protein</fullName>
    </submittedName>
</protein>
<keyword evidence="3" id="KW-1185">Reference proteome</keyword>
<evidence type="ECO:0000313" key="2">
    <source>
        <dbReference type="EMBL" id="KAJ8868480.1"/>
    </source>
</evidence>
<evidence type="ECO:0000256" key="1">
    <source>
        <dbReference type="SAM" id="MobiDB-lite"/>
    </source>
</evidence>
<feature type="compositionally biased region" description="Basic and acidic residues" evidence="1">
    <location>
        <begin position="1"/>
        <end position="15"/>
    </location>
</feature>
<accession>A0ABQ9G7Q8</accession>
<sequence>MKGRGKREIPEETRRPTASSGTIPTCDKSVIRPGIEPGSPCLEMRDHWHNLSICSAKTFYFVLHVDTSNPSETKQKTETHHLLASSRGKGTKIICSSNTQVGERNHPSSFNNNKLPPLEFTTIHTPREIRKNMNKERTLKGAAYLEVETRCCVFEIRVHAAQRKHCTPIQRLERRSEGASGTRVNVVLIGPALPFLKRAENIQVRAGGALKRHLFMLGGYFCVPVDVQYTKNPSNTLEAEVKLHAMCMCETVAGQDIQQHDWEMAGQTVSYGG</sequence>
<reference evidence="2 3" key="1">
    <citation type="submission" date="2023-02" db="EMBL/GenBank/DDBJ databases">
        <title>LHISI_Scaffold_Assembly.</title>
        <authorList>
            <person name="Stuart O.P."/>
            <person name="Cleave R."/>
            <person name="Magrath M.J.L."/>
            <person name="Mikheyev A.S."/>
        </authorList>
    </citation>
    <scope>NUCLEOTIDE SEQUENCE [LARGE SCALE GENOMIC DNA]</scope>
    <source>
        <strain evidence="2">Daus_M_001</strain>
        <tissue evidence="2">Leg muscle</tissue>
    </source>
</reference>
<organism evidence="2 3">
    <name type="scientific">Dryococelus australis</name>
    <dbReference type="NCBI Taxonomy" id="614101"/>
    <lineage>
        <taxon>Eukaryota</taxon>
        <taxon>Metazoa</taxon>
        <taxon>Ecdysozoa</taxon>
        <taxon>Arthropoda</taxon>
        <taxon>Hexapoda</taxon>
        <taxon>Insecta</taxon>
        <taxon>Pterygota</taxon>
        <taxon>Neoptera</taxon>
        <taxon>Polyneoptera</taxon>
        <taxon>Phasmatodea</taxon>
        <taxon>Verophasmatodea</taxon>
        <taxon>Anareolatae</taxon>
        <taxon>Phasmatidae</taxon>
        <taxon>Eurycanthinae</taxon>
        <taxon>Dryococelus</taxon>
    </lineage>
</organism>
<name>A0ABQ9G7Q8_9NEOP</name>
<dbReference type="EMBL" id="JARBHB010000014">
    <property type="protein sequence ID" value="KAJ8868480.1"/>
    <property type="molecule type" value="Genomic_DNA"/>
</dbReference>
<comment type="caution">
    <text evidence="2">The sequence shown here is derived from an EMBL/GenBank/DDBJ whole genome shotgun (WGS) entry which is preliminary data.</text>
</comment>
<feature type="region of interest" description="Disordered" evidence="1">
    <location>
        <begin position="1"/>
        <end position="28"/>
    </location>
</feature>
<gene>
    <name evidence="2" type="ORF">PR048_030008</name>
</gene>